<feature type="non-terminal residue" evidence="11">
    <location>
        <position position="1"/>
    </location>
</feature>
<evidence type="ECO:0000256" key="1">
    <source>
        <dbReference type="ARBA" id="ARBA00001946"/>
    </source>
</evidence>
<keyword evidence="7" id="KW-0460">Magnesium</keyword>
<dbReference type="PIRSF" id="PIRSF000534">
    <property type="entry name" value="PPi_PFK_TP0108"/>
    <property type="match status" value="1"/>
</dbReference>
<dbReference type="InterPro" id="IPR000023">
    <property type="entry name" value="Phosphofructokinase_dom"/>
</dbReference>
<evidence type="ECO:0000256" key="3">
    <source>
        <dbReference type="ARBA" id="ARBA00022723"/>
    </source>
</evidence>
<evidence type="ECO:0000256" key="2">
    <source>
        <dbReference type="ARBA" id="ARBA00022679"/>
    </source>
</evidence>
<dbReference type="GO" id="GO:0006002">
    <property type="term" value="P:fructose 6-phosphate metabolic process"/>
    <property type="evidence" value="ECO:0007669"/>
    <property type="project" value="InterPro"/>
</dbReference>
<gene>
    <name evidence="11" type="ORF">MICPUCDRAFT_23815</name>
</gene>
<dbReference type="Gene3D" id="3.40.50.450">
    <property type="match status" value="1"/>
</dbReference>
<dbReference type="InterPro" id="IPR050929">
    <property type="entry name" value="PFKA"/>
</dbReference>
<keyword evidence="4" id="KW-0547">Nucleotide-binding</keyword>
<keyword evidence="8" id="KW-0324">Glycolysis</keyword>
<keyword evidence="12" id="KW-1185">Reference proteome</keyword>
<dbReference type="InterPro" id="IPR035966">
    <property type="entry name" value="PKF_sf"/>
</dbReference>
<dbReference type="RefSeq" id="XP_003064765.1">
    <property type="nucleotide sequence ID" value="XM_003064719.1"/>
</dbReference>
<feature type="domain" description="Phosphofructokinase" evidence="10">
    <location>
        <begin position="29"/>
        <end position="334"/>
    </location>
</feature>
<keyword evidence="2" id="KW-0808">Transferase</keyword>
<protein>
    <submittedName>
        <fullName evidence="11">Predicted protein</fullName>
    </submittedName>
</protein>
<accession>C1N9N0</accession>
<dbReference type="KEGG" id="mpp:MICPUCDRAFT_23815"/>
<evidence type="ECO:0000259" key="10">
    <source>
        <dbReference type="Pfam" id="PF00365"/>
    </source>
</evidence>
<reference evidence="11 12" key="1">
    <citation type="journal article" date="2009" name="Science">
        <title>Green evolution and dynamic adaptations revealed by genomes of the marine picoeukaryotes Micromonas.</title>
        <authorList>
            <person name="Worden A.Z."/>
            <person name="Lee J.H."/>
            <person name="Mock T."/>
            <person name="Rouze P."/>
            <person name="Simmons M.P."/>
            <person name="Aerts A.L."/>
            <person name="Allen A.E."/>
            <person name="Cuvelier M.L."/>
            <person name="Derelle E."/>
            <person name="Everett M.V."/>
            <person name="Foulon E."/>
            <person name="Grimwood J."/>
            <person name="Gundlach H."/>
            <person name="Henrissat B."/>
            <person name="Napoli C."/>
            <person name="McDonald S.M."/>
            <person name="Parker M.S."/>
            <person name="Rombauts S."/>
            <person name="Salamov A."/>
            <person name="Von Dassow P."/>
            <person name="Badger J.H."/>
            <person name="Coutinho P.M."/>
            <person name="Demir E."/>
            <person name="Dubchak I."/>
            <person name="Gentemann C."/>
            <person name="Eikrem W."/>
            <person name="Gready J.E."/>
            <person name="John U."/>
            <person name="Lanier W."/>
            <person name="Lindquist E.A."/>
            <person name="Lucas S."/>
            <person name="Mayer K.F."/>
            <person name="Moreau H."/>
            <person name="Not F."/>
            <person name="Otillar R."/>
            <person name="Panaud O."/>
            <person name="Pangilinan J."/>
            <person name="Paulsen I."/>
            <person name="Piegu B."/>
            <person name="Poliakov A."/>
            <person name="Robbens S."/>
            <person name="Schmutz J."/>
            <person name="Toulza E."/>
            <person name="Wyss T."/>
            <person name="Zelensky A."/>
            <person name="Zhou K."/>
            <person name="Armbrust E.V."/>
            <person name="Bhattacharya D."/>
            <person name="Goodenough U.W."/>
            <person name="Van de Peer Y."/>
            <person name="Grigoriev I.V."/>
        </authorList>
    </citation>
    <scope>NUCLEOTIDE SEQUENCE [LARGE SCALE GENOMIC DNA]</scope>
    <source>
        <strain evidence="11 12">CCMP1545</strain>
    </source>
</reference>
<evidence type="ECO:0000256" key="4">
    <source>
        <dbReference type="ARBA" id="ARBA00022741"/>
    </source>
</evidence>
<evidence type="ECO:0000256" key="9">
    <source>
        <dbReference type="ARBA" id="ARBA00048070"/>
    </source>
</evidence>
<keyword evidence="5" id="KW-0418">Kinase</keyword>
<evidence type="ECO:0000313" key="12">
    <source>
        <dbReference type="Proteomes" id="UP000001876"/>
    </source>
</evidence>
<dbReference type="eggNOG" id="KOG2440">
    <property type="taxonomic scope" value="Eukaryota"/>
</dbReference>
<evidence type="ECO:0000256" key="7">
    <source>
        <dbReference type="ARBA" id="ARBA00022842"/>
    </source>
</evidence>
<dbReference type="STRING" id="564608.C1N9N0"/>
<evidence type="ECO:0000256" key="8">
    <source>
        <dbReference type="ARBA" id="ARBA00023152"/>
    </source>
</evidence>
<dbReference type="GO" id="GO:0003872">
    <property type="term" value="F:6-phosphofructokinase activity"/>
    <property type="evidence" value="ECO:0007669"/>
    <property type="project" value="UniProtKB-EC"/>
</dbReference>
<dbReference type="UniPathway" id="UPA00109">
    <property type="reaction ID" value="UER00182"/>
</dbReference>
<dbReference type="Pfam" id="PF00365">
    <property type="entry name" value="PFK"/>
    <property type="match status" value="1"/>
</dbReference>
<organism evidence="12">
    <name type="scientific">Micromonas pusilla (strain CCMP1545)</name>
    <name type="common">Picoplanktonic green alga</name>
    <dbReference type="NCBI Taxonomy" id="564608"/>
    <lineage>
        <taxon>Eukaryota</taxon>
        <taxon>Viridiplantae</taxon>
        <taxon>Chlorophyta</taxon>
        <taxon>Mamiellophyceae</taxon>
        <taxon>Mamiellales</taxon>
        <taxon>Mamiellaceae</taxon>
        <taxon>Micromonas</taxon>
    </lineage>
</organism>
<evidence type="ECO:0000256" key="6">
    <source>
        <dbReference type="ARBA" id="ARBA00022840"/>
    </source>
</evidence>
<proteinExistence type="predicted"/>
<dbReference type="InterPro" id="IPR012004">
    <property type="entry name" value="PyroP-dep_PFK_TP0108"/>
</dbReference>
<comment type="cofactor">
    <cofactor evidence="1">
        <name>Mg(2+)</name>
        <dbReference type="ChEBI" id="CHEBI:18420"/>
    </cofactor>
</comment>
<keyword evidence="6" id="KW-0067">ATP-binding</keyword>
<dbReference type="GeneID" id="9690079"/>
<evidence type="ECO:0000313" key="11">
    <source>
        <dbReference type="EMBL" id="EEH51099.1"/>
    </source>
</evidence>
<dbReference type="OMA" id="CNWVEQW"/>
<name>C1N9N0_MICPC</name>
<comment type="catalytic activity">
    <reaction evidence="9">
        <text>beta-D-fructose 6-phosphate + ATP = beta-D-fructose 1,6-bisphosphate + ADP + H(+)</text>
        <dbReference type="Rhea" id="RHEA:16109"/>
        <dbReference type="ChEBI" id="CHEBI:15378"/>
        <dbReference type="ChEBI" id="CHEBI:30616"/>
        <dbReference type="ChEBI" id="CHEBI:32966"/>
        <dbReference type="ChEBI" id="CHEBI:57634"/>
        <dbReference type="ChEBI" id="CHEBI:456216"/>
        <dbReference type="EC" id="2.7.1.11"/>
    </reaction>
</comment>
<dbReference type="GO" id="GO:0046872">
    <property type="term" value="F:metal ion binding"/>
    <property type="evidence" value="ECO:0007669"/>
    <property type="project" value="UniProtKB-KW"/>
</dbReference>
<dbReference type="AlphaFoldDB" id="C1N9N0"/>
<dbReference type="GO" id="GO:0005737">
    <property type="term" value="C:cytoplasm"/>
    <property type="evidence" value="ECO:0007669"/>
    <property type="project" value="UniProtKB-ARBA"/>
</dbReference>
<dbReference type="GO" id="GO:0005524">
    <property type="term" value="F:ATP binding"/>
    <property type="evidence" value="ECO:0007669"/>
    <property type="project" value="UniProtKB-KW"/>
</dbReference>
<dbReference type="PRINTS" id="PR00476">
    <property type="entry name" value="PHFRCTKINASE"/>
</dbReference>
<dbReference type="Proteomes" id="UP000001876">
    <property type="component" value="Unassembled WGS sequence"/>
</dbReference>
<dbReference type="PANTHER" id="PTHR45770">
    <property type="entry name" value="ATP-DEPENDENT 6-PHOSPHOFRUCTOKINASE 1"/>
    <property type="match status" value="1"/>
</dbReference>
<dbReference type="NCBIfam" id="NF005301">
    <property type="entry name" value="PRK06830.1"/>
    <property type="match status" value="1"/>
</dbReference>
<sequence>AWSGRWATRAGPRETIYFDPSEVKGAFSAIVTCGGLCPGLNDVVRQLVFTLEEYGVEDIKGVRYGFRGFTEQKGELERPMKARSISHCRMVETIHLDGGSILGSSRGGSVTSEIVDGIAEMGLDFLFVIGGNGSHAGALAIDNLCKERGVCCAVMGTIDNDILLLDRTFGFNTAVDEAIKAIRSAAIEARSAMNCIGLVRLMGRSSGFIAMNASLASGEVDVCLIPEINTPLEGPGGVLAHIRRVLNRKQHCVVVVAEGAGQDILGKIGETDASGNPVLQNFAKFLQNEINADMKADLSVDVKYIDPTYMVRACPTNASDAIYCSILGQNAVHAAFAGYSGATVGLCNGHYVYLPIPPVIKSAREVDPDGRMWERLKLAINQPVFSGEGATEGDGAKKASKAR</sequence>
<evidence type="ECO:0000256" key="5">
    <source>
        <dbReference type="ARBA" id="ARBA00022777"/>
    </source>
</evidence>
<keyword evidence="3" id="KW-0479">Metal-binding</keyword>
<dbReference type="OrthoDB" id="537915at2759"/>
<dbReference type="EMBL" id="GG663752">
    <property type="protein sequence ID" value="EEH51099.1"/>
    <property type="molecule type" value="Genomic_DNA"/>
</dbReference>
<dbReference type="Gene3D" id="3.40.50.460">
    <property type="entry name" value="Phosphofructokinase domain"/>
    <property type="match status" value="1"/>
</dbReference>
<dbReference type="InterPro" id="IPR022953">
    <property type="entry name" value="ATP_PFK"/>
</dbReference>
<dbReference type="SUPFAM" id="SSF53784">
    <property type="entry name" value="Phosphofructokinase"/>
    <property type="match status" value="1"/>
</dbReference>